<dbReference type="InterPro" id="IPR010559">
    <property type="entry name" value="Sig_transdc_His_kin_internal"/>
</dbReference>
<sequence>MLRSKVMIIMLHITGWAICMSFPLLFVRGQAWYNQVLAVLLSVVLSLAIEITCRRWRSSEHALHLKAGKAAAELSFLKSQLHPHFLFNTLNNIYSLAILQHEYTAPSILKLSNMMRYATTDTHRDFVLLQREIECIHDYIDLQQLRLSARTRVRLSVSGNPGFKCIAPMLLLPFLENAFRNGVSSQETSDIVIQLQTTEQGIHFYCSNKLFSQEVSSGETAEDISHTRERLQQLYPQRHLLHTAADNGIYTVKLDLYI</sequence>
<dbReference type="PANTHER" id="PTHR34220:SF7">
    <property type="entry name" value="SENSOR HISTIDINE KINASE YPDA"/>
    <property type="match status" value="1"/>
</dbReference>
<keyword evidence="1" id="KW-0812">Transmembrane</keyword>
<organism evidence="3 4">
    <name type="scientific">Chitinophaga flava</name>
    <dbReference type="NCBI Taxonomy" id="2259036"/>
    <lineage>
        <taxon>Bacteria</taxon>
        <taxon>Pseudomonadati</taxon>
        <taxon>Bacteroidota</taxon>
        <taxon>Chitinophagia</taxon>
        <taxon>Chitinophagales</taxon>
        <taxon>Chitinophagaceae</taxon>
        <taxon>Chitinophaga</taxon>
    </lineage>
</organism>
<feature type="transmembrane region" description="Helical" evidence="1">
    <location>
        <begin position="32"/>
        <end position="49"/>
    </location>
</feature>
<dbReference type="Pfam" id="PF06580">
    <property type="entry name" value="His_kinase"/>
    <property type="match status" value="1"/>
</dbReference>
<dbReference type="AlphaFoldDB" id="A0A365XUB8"/>
<accession>A0A365XUB8</accession>
<name>A0A365XUB8_9BACT</name>
<evidence type="ECO:0000313" key="4">
    <source>
        <dbReference type="Proteomes" id="UP000253410"/>
    </source>
</evidence>
<dbReference type="PANTHER" id="PTHR34220">
    <property type="entry name" value="SENSOR HISTIDINE KINASE YPDA"/>
    <property type="match status" value="1"/>
</dbReference>
<dbReference type="InterPro" id="IPR050640">
    <property type="entry name" value="Bact_2-comp_sensor_kinase"/>
</dbReference>
<protein>
    <recommendedName>
        <fullName evidence="2">Signal transduction histidine kinase internal region domain-containing protein</fullName>
    </recommendedName>
</protein>
<evidence type="ECO:0000313" key="3">
    <source>
        <dbReference type="EMBL" id="RBL89185.1"/>
    </source>
</evidence>
<feature type="transmembrane region" description="Helical" evidence="1">
    <location>
        <begin position="7"/>
        <end position="26"/>
    </location>
</feature>
<keyword evidence="1" id="KW-0472">Membrane</keyword>
<keyword evidence="1" id="KW-1133">Transmembrane helix</keyword>
<proteinExistence type="predicted"/>
<dbReference type="GO" id="GO:0016020">
    <property type="term" value="C:membrane"/>
    <property type="evidence" value="ECO:0007669"/>
    <property type="project" value="InterPro"/>
</dbReference>
<dbReference type="GO" id="GO:0000155">
    <property type="term" value="F:phosphorelay sensor kinase activity"/>
    <property type="evidence" value="ECO:0007669"/>
    <property type="project" value="InterPro"/>
</dbReference>
<feature type="domain" description="Signal transduction histidine kinase internal region" evidence="2">
    <location>
        <begin position="72"/>
        <end position="150"/>
    </location>
</feature>
<gene>
    <name evidence="3" type="ORF">DF182_21915</name>
</gene>
<reference evidence="3 4" key="1">
    <citation type="submission" date="2018-05" db="EMBL/GenBank/DDBJ databases">
        <title>Chitinophaga sp. K3CV102501T nov., isolated from isolated from a monsoon evergreen broad-leaved forest soil.</title>
        <authorList>
            <person name="Lv Y."/>
        </authorList>
    </citation>
    <scope>NUCLEOTIDE SEQUENCE [LARGE SCALE GENOMIC DNA]</scope>
    <source>
        <strain evidence="3 4">GDMCC 1.1325</strain>
    </source>
</reference>
<evidence type="ECO:0000259" key="2">
    <source>
        <dbReference type="Pfam" id="PF06580"/>
    </source>
</evidence>
<keyword evidence="4" id="KW-1185">Reference proteome</keyword>
<dbReference type="OrthoDB" id="9792992at2"/>
<dbReference type="Proteomes" id="UP000253410">
    <property type="component" value="Unassembled WGS sequence"/>
</dbReference>
<evidence type="ECO:0000256" key="1">
    <source>
        <dbReference type="SAM" id="Phobius"/>
    </source>
</evidence>
<comment type="caution">
    <text evidence="3">The sequence shown here is derived from an EMBL/GenBank/DDBJ whole genome shotgun (WGS) entry which is preliminary data.</text>
</comment>
<dbReference type="EMBL" id="QFFJ01000002">
    <property type="protein sequence ID" value="RBL89185.1"/>
    <property type="molecule type" value="Genomic_DNA"/>
</dbReference>